<protein>
    <submittedName>
        <fullName evidence="2">Uncharacterized protein</fullName>
    </submittedName>
</protein>
<reference evidence="3" key="2">
    <citation type="journal article" date="2001" name="Science">
        <title>The sequence of the human genome.</title>
        <authorList>
            <person name="Venter J.C."/>
            <person name="Adams M.D."/>
            <person name="Myers E.W."/>
            <person name="Li P.W."/>
            <person name="Mural R.J."/>
            <person name="Sutton G.G."/>
            <person name="Smith H.O."/>
            <person name="Yandell M."/>
            <person name="Evans C.A."/>
            <person name="Holt R.A."/>
            <person name="Gocayne J.D."/>
            <person name="Amanatides P."/>
            <person name="Ballew R.M."/>
            <person name="Huson D.H."/>
            <person name="Wortman J.R."/>
            <person name="Zhang Q."/>
            <person name="Kodira C.D."/>
            <person name="Zheng X.H."/>
            <person name="Chen L."/>
            <person name="Skupski M."/>
            <person name="Subramanian G."/>
            <person name="Thomas P.D."/>
            <person name="Zhang J."/>
            <person name="Gabor Miklos G.L."/>
            <person name="Nelson C."/>
            <person name="Broder S."/>
            <person name="Clark A.G."/>
            <person name="Nadeau J."/>
            <person name="McKusick V.A."/>
            <person name="Zinder N."/>
            <person name="Levine A.J."/>
            <person name="Roberts R.J."/>
            <person name="Simon M."/>
            <person name="Slayman C."/>
            <person name="Hunkapiller M."/>
            <person name="Bolanos R."/>
            <person name="Delcher A."/>
            <person name="Dew I."/>
            <person name="Fasulo D."/>
            <person name="Flanigan M."/>
            <person name="Florea L."/>
            <person name="Halpern A."/>
            <person name="Hannenhalli S."/>
            <person name="Kravitz S."/>
            <person name="Levy S."/>
            <person name="Mobarry C."/>
            <person name="Reinert K."/>
            <person name="Remington K."/>
            <person name="Abu-Threideh J."/>
            <person name="Beasley E."/>
            <person name="Biddick K."/>
            <person name="Bonazzi V."/>
            <person name="Brandon R."/>
            <person name="Cargill M."/>
            <person name="Chandramouliswaran I."/>
            <person name="Charlab R."/>
            <person name="Chaturvedi K."/>
            <person name="Deng Z."/>
            <person name="Di Francesco V."/>
            <person name="Dunn P."/>
            <person name="Eilbeck K."/>
            <person name="Evangelista C."/>
            <person name="Gabrielian A.E."/>
            <person name="Gan W."/>
            <person name="Ge W."/>
            <person name="Gong F."/>
            <person name="Gu Z."/>
            <person name="Guan P."/>
            <person name="Heiman T.J."/>
            <person name="Higgins M.E."/>
            <person name="Ji R.R."/>
            <person name="Ke Z."/>
            <person name="Ketchum K.A."/>
            <person name="Lai Z."/>
            <person name="Lei Y."/>
            <person name="Li Z."/>
            <person name="Li J."/>
            <person name="Liang Y."/>
            <person name="Lin X."/>
            <person name="Lu F."/>
            <person name="Merkulov G.V."/>
            <person name="Milshina N."/>
            <person name="Moore H.M."/>
            <person name="Naik A.K."/>
            <person name="Narayan V.A."/>
            <person name="Neelam B."/>
            <person name="Nusskern D."/>
            <person name="Rusch D.B."/>
            <person name="Salzberg S."/>
            <person name="Shao W."/>
            <person name="Shue B."/>
            <person name="Sun J."/>
            <person name="Wang Z."/>
            <person name="Wang A."/>
            <person name="Wang X."/>
            <person name="Wang J."/>
            <person name="Wei M."/>
            <person name="Wides R."/>
            <person name="Xiao C."/>
            <person name="Yan C."/>
            <person name="Yao A."/>
            <person name="Ye J."/>
            <person name="Zhan M."/>
            <person name="Zhang W."/>
            <person name="Zhang H."/>
            <person name="Zhao Q."/>
            <person name="Zheng L."/>
            <person name="Zhong F."/>
            <person name="Zhong W."/>
            <person name="Zhu S."/>
            <person name="Zhao S."/>
            <person name="Gilbert D."/>
            <person name="Baumhueter S."/>
            <person name="Spier G."/>
            <person name="Carter C."/>
            <person name="Cravchik A."/>
            <person name="Woodage T."/>
            <person name="Ali F."/>
            <person name="An H."/>
            <person name="Awe A."/>
            <person name="Baldwin D."/>
            <person name="Baden H."/>
            <person name="Barnstead M."/>
            <person name="Barrow I."/>
            <person name="Beeson K."/>
            <person name="Busam D."/>
            <person name="Carver A."/>
            <person name="Center A."/>
            <person name="Cheng M.L."/>
            <person name="Curry L."/>
            <person name="Danaher S."/>
            <person name="Davenport L."/>
            <person name="Desilets R."/>
            <person name="Dietz S."/>
            <person name="Dodson K."/>
            <person name="Doup L."/>
            <person name="Ferriera S."/>
            <person name="Garg N."/>
            <person name="Gluecksmann A."/>
            <person name="Hart B."/>
            <person name="Haynes J."/>
            <person name="Haynes C."/>
            <person name="Heiner C."/>
            <person name="Hladun S."/>
            <person name="Hostin D."/>
            <person name="Houck J."/>
            <person name="Howland T."/>
            <person name="Ibegwam C."/>
            <person name="Johnson J."/>
            <person name="Kalush F."/>
            <person name="Kline L."/>
            <person name="Koduru S."/>
            <person name="Love A."/>
            <person name="Mann F."/>
            <person name="May D."/>
            <person name="McCawley S."/>
            <person name="McIntosh T."/>
            <person name="McMullen I."/>
            <person name="Moy M."/>
            <person name="Moy L."/>
            <person name="Murphy B."/>
            <person name="Nelson K."/>
            <person name="Pfannkoch C."/>
            <person name="Pratts E."/>
            <person name="Puri V."/>
            <person name="Qureshi H."/>
            <person name="Reardon M."/>
            <person name="Rodriguez R."/>
            <person name="Rogers Y.H."/>
            <person name="Romblad D."/>
            <person name="Ruhfel B."/>
            <person name="Scott R."/>
            <person name="Sitter C."/>
            <person name="Smallwood M."/>
            <person name="Stewart E."/>
            <person name="Strong R."/>
            <person name="Suh E."/>
            <person name="Thomas R."/>
            <person name="Tint N.N."/>
            <person name="Tse S."/>
            <person name="Vech C."/>
            <person name="Wang G."/>
            <person name="Wetter J."/>
            <person name="Williams S."/>
            <person name="Williams M."/>
            <person name="Windsor S."/>
            <person name="Winn-Deen E."/>
            <person name="Wolfe K."/>
            <person name="Zaveri J."/>
            <person name="Zaveri K."/>
            <person name="Abril J.F."/>
            <person name="Guigo R."/>
            <person name="Campbell M.J."/>
            <person name="Sjolander K.V."/>
            <person name="Karlak B."/>
            <person name="Kejariwal A."/>
            <person name="Mi H."/>
            <person name="Lazareva B."/>
            <person name="Hatton T."/>
            <person name="Narechania A."/>
            <person name="Diemer K."/>
            <person name="Muruganujan A."/>
            <person name="Guo N."/>
            <person name="Sato S."/>
            <person name="Bafna V."/>
            <person name="Istrail S."/>
            <person name="Lippert R."/>
            <person name="Schwartz R."/>
            <person name="Walenz B."/>
            <person name="Yooseph S."/>
            <person name="Allen D."/>
            <person name="Basu A."/>
            <person name="Baxendale J."/>
            <person name="Blick L."/>
            <person name="Caminha M."/>
            <person name="Carnes-Stine J."/>
            <person name="Caulk P."/>
            <person name="Chiang Y.H."/>
            <person name="Coyne M."/>
            <person name="Dahlke C."/>
            <person name="Mays A."/>
            <person name="Dombroski M."/>
            <person name="Donnelly M."/>
            <person name="Ely D."/>
            <person name="Esparham S."/>
            <person name="Fosler C."/>
            <person name="Gire H."/>
            <person name="Glanowski S."/>
            <person name="Glasser K."/>
            <person name="Glodek A."/>
            <person name="Gorokhov M."/>
            <person name="Graham K."/>
            <person name="Gropman B."/>
            <person name="Harris M."/>
            <person name="Heil J."/>
            <person name="Henderson S."/>
            <person name="Hoover J."/>
            <person name="Jennings D."/>
            <person name="Jordan C."/>
            <person name="Jordan J."/>
            <person name="Kasha J."/>
            <person name="Kagan L."/>
            <person name="Kraft C."/>
            <person name="Levitsky A."/>
            <person name="Lewis M."/>
            <person name="Liu X."/>
            <person name="Lopez J."/>
            <person name="Ma D."/>
            <person name="Majoros W."/>
            <person name="McDaniel J."/>
            <person name="Murphy S."/>
            <person name="Newman M."/>
            <person name="Nguyen T."/>
            <person name="Nguyen N."/>
            <person name="Nodell M."/>
            <person name="Pan S."/>
            <person name="Peck J."/>
            <person name="Peterson M."/>
            <person name="Rowe W."/>
            <person name="Sanders R."/>
            <person name="Scott J."/>
            <person name="Simpson M."/>
            <person name="Smith T."/>
            <person name="Sprague A."/>
            <person name="Stockwell T."/>
            <person name="Turner R."/>
            <person name="Venter E."/>
            <person name="Wang M."/>
            <person name="Wen M."/>
            <person name="Wu D."/>
            <person name="Wu M."/>
            <person name="Xia A."/>
            <person name="Zandieh A."/>
            <person name="Zhu X."/>
        </authorList>
    </citation>
    <scope>NUCLEOTIDE SEQUENCE</scope>
</reference>
<dbReference type="AlphaFoldDB" id="Q9HBQ3"/>
<dbReference type="EMBL" id="CH471138">
    <property type="protein sequence ID" value="EAW73501.1"/>
    <property type="molecule type" value="Genomic_DNA"/>
</dbReference>
<name>Q9HBQ3_HUMAN</name>
<evidence type="ECO:0000256" key="1">
    <source>
        <dbReference type="SAM" id="MobiDB-lite"/>
    </source>
</evidence>
<feature type="region of interest" description="Disordered" evidence="1">
    <location>
        <begin position="1"/>
        <end position="57"/>
    </location>
</feature>
<sequence>MWLTGVVRGSQCSPTPSLCSRPARCLSASSTWVTDPSPSPSRGPSQRSPSGRRSGWLGACASCQTPSGRAAPGTLAGLQGGLWEAPGPPVQVQAQPILTQGLPCPFLPPQIPNKRAVVPARCPQCQPHPPSPLPIPAGLQPSLSTARMTWNAASRRTYWSR</sequence>
<dbReference type="EMBL" id="AF218001">
    <property type="protein sequence ID" value="AAG17243.1"/>
    <property type="molecule type" value="mRNA"/>
</dbReference>
<reference evidence="3" key="3">
    <citation type="submission" date="2005-07" db="EMBL/GenBank/DDBJ databases">
        <authorList>
            <person name="Mural R.J."/>
            <person name="Istrail S."/>
            <person name="Sutton G."/>
            <person name="Florea L."/>
            <person name="Halpern A.L."/>
            <person name="Mobarry C.M."/>
            <person name="Lippert R."/>
            <person name="Walenz B."/>
            <person name="Shatkay H."/>
            <person name="Dew I."/>
            <person name="Miller J.R."/>
            <person name="Flanigan M.J."/>
            <person name="Edwards N.J."/>
            <person name="Bolanos R."/>
            <person name="Fasulo D."/>
            <person name="Halldorsson B.V."/>
            <person name="Hannenhalli S."/>
            <person name="Turner R."/>
            <person name="Yooseph S."/>
            <person name="Lu F."/>
            <person name="Nusskern D.R."/>
            <person name="Shue B.C."/>
            <person name="Zheng X.H."/>
            <person name="Zhong F."/>
            <person name="Delcher A.L."/>
            <person name="Huson D.H."/>
            <person name="Kravitz S.A."/>
            <person name="Mouchard L."/>
            <person name="Reinert K."/>
            <person name="Remington K.A."/>
            <person name="Clark A.G."/>
            <person name="Waterman M.S."/>
            <person name="Eichler E.E."/>
            <person name="Adams M.D."/>
            <person name="Hunkapiller M.W."/>
            <person name="Myers E.W."/>
            <person name="Venter J.C."/>
        </authorList>
    </citation>
    <scope>NUCLEOTIDE SEQUENCE</scope>
</reference>
<proteinExistence type="evidence at transcript level"/>
<gene>
    <name evidence="3" type="primary">RP3-402G11.12</name>
    <name evidence="3" type="ORF">hCG_31856</name>
</gene>
<reference evidence="2" key="1">
    <citation type="submission" date="1999-12" db="EMBL/GenBank/DDBJ databases">
        <title>Novel Human cDNA clones with function of inhibiting cancer cell growth.</title>
        <authorList>
            <person name="Gu J.R."/>
            <person name="Wan D.F."/>
            <person name="Zhao X.T."/>
            <person name="Zhou X.M."/>
            <person name="Jiang H.Q."/>
            <person name="Zhang P.P."/>
            <person name="Qin W.X."/>
            <person name="Huang Y."/>
            <person name="Qiu X.K."/>
            <person name="Qian L.F."/>
            <person name="He L.P."/>
            <person name="Li H.N."/>
            <person name="Yu Y."/>
            <person name="Yu J."/>
            <person name="Han L.H."/>
        </authorList>
    </citation>
    <scope>NUCLEOTIDE SEQUENCE</scope>
</reference>
<evidence type="ECO:0000313" key="2">
    <source>
        <dbReference type="EMBL" id="AAG17243.1"/>
    </source>
</evidence>
<evidence type="ECO:0000313" key="3">
    <source>
        <dbReference type="EMBL" id="EAW73501.1"/>
    </source>
</evidence>
<feature type="compositionally biased region" description="Low complexity" evidence="1">
    <location>
        <begin position="40"/>
        <end position="55"/>
    </location>
</feature>
<accession>Q9HBQ3</accession>
<organism evidence="2">
    <name type="scientific">Homo sapiens</name>
    <name type="common">Human</name>
    <dbReference type="NCBI Taxonomy" id="9606"/>
    <lineage>
        <taxon>Eukaryota</taxon>
        <taxon>Metazoa</taxon>
        <taxon>Chordata</taxon>
        <taxon>Craniata</taxon>
        <taxon>Vertebrata</taxon>
        <taxon>Euteleostomi</taxon>
        <taxon>Mammalia</taxon>
        <taxon>Eutheria</taxon>
        <taxon>Euarchontoglires</taxon>
        <taxon>Primates</taxon>
        <taxon>Haplorrhini</taxon>
        <taxon>Catarrhini</taxon>
        <taxon>Hominidae</taxon>
        <taxon>Homo</taxon>
    </lineage>
</organism>